<comment type="caution">
    <text evidence="1">The sequence shown here is derived from an EMBL/GenBank/DDBJ whole genome shotgun (WGS) entry which is preliminary data.</text>
</comment>
<organism evidence="1 2">
    <name type="scientific">Ustilago hordei</name>
    <name type="common">Barley covered smut fungus</name>
    <dbReference type="NCBI Taxonomy" id="120017"/>
    <lineage>
        <taxon>Eukaryota</taxon>
        <taxon>Fungi</taxon>
        <taxon>Dikarya</taxon>
        <taxon>Basidiomycota</taxon>
        <taxon>Ustilaginomycotina</taxon>
        <taxon>Ustilaginomycetes</taxon>
        <taxon>Ustilaginales</taxon>
        <taxon>Ustilaginaceae</taxon>
        <taxon>Ustilago</taxon>
    </lineage>
</organism>
<dbReference type="AlphaFoldDB" id="I2FVG5"/>
<dbReference type="HOGENOM" id="CLU_1929161_0_0_1"/>
<protein>
    <submittedName>
        <fullName evidence="1">Uncharacterized protein</fullName>
    </submittedName>
</protein>
<proteinExistence type="predicted"/>
<keyword evidence="2" id="KW-1185">Reference proteome</keyword>
<evidence type="ECO:0000313" key="1">
    <source>
        <dbReference type="EMBL" id="CCF50908.1"/>
    </source>
</evidence>
<name>I2FVG5_USTHO</name>
<sequence length="131" mass="14541">MISAGFEPATSSVSLNDPKSELLRRRANQLRHETILCIGAPIAYLNCIRDLVHQAAVMWTARSYVATISAPVSMSLLVRSQCIFSQFSLLGQCSATEDKFLLENKADDQRHAQAIVQLVFARVPKKFLSMS</sequence>
<reference evidence="1 2" key="1">
    <citation type="journal article" date="2012" name="Plant Cell">
        <title>Genome comparison of barley and maize smut fungi reveals targeted loss of RNA silencing components and species-specific presence of transposable elements.</title>
        <authorList>
            <person name="Laurie J.D."/>
            <person name="Ali S."/>
            <person name="Linning R."/>
            <person name="Mannhaupt G."/>
            <person name="Wong P."/>
            <person name="Gueldener U."/>
            <person name="Muensterkoetter M."/>
            <person name="Moore R."/>
            <person name="Kahmann R."/>
            <person name="Bakkeren G."/>
            <person name="Schirawski J."/>
        </authorList>
    </citation>
    <scope>NUCLEOTIDE SEQUENCE [LARGE SCALE GENOMIC DNA]</scope>
    <source>
        <strain evidence="2">Uh4875-4</strain>
    </source>
</reference>
<dbReference type="EMBL" id="CAGI01000159">
    <property type="protein sequence ID" value="CCF50908.1"/>
    <property type="molecule type" value="Genomic_DNA"/>
</dbReference>
<dbReference type="Proteomes" id="UP000006174">
    <property type="component" value="Unassembled WGS sequence"/>
</dbReference>
<gene>
    <name evidence="1" type="ORF">UHOR_06794</name>
</gene>
<evidence type="ECO:0000313" key="2">
    <source>
        <dbReference type="Proteomes" id="UP000006174"/>
    </source>
</evidence>
<accession>I2FVG5</accession>